<proteinExistence type="predicted"/>
<evidence type="ECO:0000313" key="2">
    <source>
        <dbReference type="Proteomes" id="UP000188605"/>
    </source>
</evidence>
<keyword evidence="2" id="KW-1185">Reference proteome</keyword>
<sequence length="658" mass="71866">MKIALAGNPNSGKTSLFNTLTGEKAYVGNWAGVTVSKKEAYLKDEYAKGEKIVIVDLPGAYSMSPYTSEESITRDYVNNENPDVIINVVDSTNLNRSLFFTSQLLELGIPMVIALNKHDLSDKKEITIDTLGLSEKLECKVVTISALKFEGIETLIQFAKKASRDNLVPNPIDMNLIITEGDKQTYKENDIKRFNLAKQISNTYEKRTIDTTLKTRSDKIDEIVANKVWGLPIFAVIMWAVYWFSQRGLGGYLSEYLNEVFFGDIVPTTAINILESMNVSGFLQALIVDGIIGGVGAVLGFLPLIMVLFFCLSLLEDCGYMARVAVIMNRYFKKIGLSGKSIIPMLVGSGCAIPGIMSTRTIENTTARRATAILTPFVPCGAKLPIIGLFAMVFFPTSAWVAPLTYFIAILVIITSGLIIKHMFNIDNSESLFIIELPEYKWPSLKIATLSMLDKAKAFIIKAGTIILLCNASVWLLQSYDFSLHIVENADFSMLAYLGGIISPLFIPLGMVGWQLAAASITGFIAKENVVGSLAVMFAISEEMLHSGISPLLIVFTPVTAFAFMCFNLFTPPCFAAIGAMNSELASRKVLAFGVGFQVMVGYTVAMLINQIGTFVTTGNVADGFVASIIILIVEVAVFIKVSHNSRKSAKQSMLATA</sequence>
<evidence type="ECO:0000313" key="1">
    <source>
        <dbReference type="EMBL" id="ONI42549.1"/>
    </source>
</evidence>
<dbReference type="EMBL" id="LJDB01000010">
    <property type="protein sequence ID" value="ONI42549.1"/>
    <property type="molecule type" value="Genomic_DNA"/>
</dbReference>
<organism evidence="1 2">
    <name type="scientific">Candidatus Epulonipiscium fishelsonii</name>
    <dbReference type="NCBI Taxonomy" id="77094"/>
    <lineage>
        <taxon>Bacteria</taxon>
        <taxon>Bacillati</taxon>
        <taxon>Bacillota</taxon>
        <taxon>Clostridia</taxon>
        <taxon>Lachnospirales</taxon>
        <taxon>Lachnospiraceae</taxon>
        <taxon>Candidatus Epulonipiscium</taxon>
    </lineage>
</organism>
<dbReference type="Proteomes" id="UP000188605">
    <property type="component" value="Unassembled WGS sequence"/>
</dbReference>
<name>A0ACC8XG75_9FIRM</name>
<reference evidence="1" key="1">
    <citation type="submission" date="2016-08" db="EMBL/GenBank/DDBJ databases">
        <authorList>
            <person name="Ngugi D.K."/>
            <person name="Miyake S."/>
            <person name="Stingl U."/>
        </authorList>
    </citation>
    <scope>NUCLEOTIDE SEQUENCE</scope>
    <source>
        <strain evidence="1">SCG-B11WGA-EpuloA1</strain>
    </source>
</reference>
<comment type="caution">
    <text evidence="1">The sequence shown here is derived from an EMBL/GenBank/DDBJ whole genome shotgun (WGS) entry which is preliminary data.</text>
</comment>
<accession>A0ACC8XG75</accession>
<gene>
    <name evidence="1" type="ORF">AN396_13880</name>
</gene>
<protein>
    <submittedName>
        <fullName evidence="1">Ferrous iron transporter B</fullName>
    </submittedName>
</protein>